<proteinExistence type="predicted"/>
<accession>A0A2S7TZA8</accession>
<protein>
    <submittedName>
        <fullName evidence="1">Uncharacterized protein</fullName>
    </submittedName>
</protein>
<dbReference type="AlphaFoldDB" id="A0A2S7TZA8"/>
<sequence length="109" mass="11957">MRSQCQWKIKTIGVETLVDGERTSTATRNPKAAKILALLRGALLAVIPFHEHDQVNGAMAHYANHPWQNINLINKLIISAPNQPITLFEVSRPCAILLLCANNSGFIGS</sequence>
<gene>
    <name evidence="1" type="ORF">BSZ32_02430</name>
</gene>
<organism evidence="1 2">
    <name type="scientific">Rubritalea profundi</name>
    <dbReference type="NCBI Taxonomy" id="1658618"/>
    <lineage>
        <taxon>Bacteria</taxon>
        <taxon>Pseudomonadati</taxon>
        <taxon>Verrucomicrobiota</taxon>
        <taxon>Verrucomicrobiia</taxon>
        <taxon>Verrucomicrobiales</taxon>
        <taxon>Rubritaleaceae</taxon>
        <taxon>Rubritalea</taxon>
    </lineage>
</organism>
<keyword evidence="2" id="KW-1185">Reference proteome</keyword>
<evidence type="ECO:0000313" key="2">
    <source>
        <dbReference type="Proteomes" id="UP000239907"/>
    </source>
</evidence>
<name>A0A2S7TZA8_9BACT</name>
<dbReference type="Proteomes" id="UP000239907">
    <property type="component" value="Unassembled WGS sequence"/>
</dbReference>
<comment type="caution">
    <text evidence="1">The sequence shown here is derived from an EMBL/GenBank/DDBJ whole genome shotgun (WGS) entry which is preliminary data.</text>
</comment>
<evidence type="ECO:0000313" key="1">
    <source>
        <dbReference type="EMBL" id="PQJ27464.1"/>
    </source>
</evidence>
<dbReference type="EMBL" id="MQWA01000001">
    <property type="protein sequence ID" value="PQJ27464.1"/>
    <property type="molecule type" value="Genomic_DNA"/>
</dbReference>
<reference evidence="1 2" key="1">
    <citation type="submission" date="2016-12" db="EMBL/GenBank/DDBJ databases">
        <title>Study of bacterial adaptation to deep sea.</title>
        <authorList>
            <person name="Song J."/>
            <person name="Yoshizawa S."/>
            <person name="Kogure K."/>
        </authorList>
    </citation>
    <scope>NUCLEOTIDE SEQUENCE [LARGE SCALE GENOMIC DNA]</scope>
    <source>
        <strain evidence="1 2">SAORIC-165</strain>
    </source>
</reference>